<reference evidence="2" key="1">
    <citation type="journal article" date="2022" name="Int. J. Mol. Sci.">
        <title>Draft Genome of Tanacetum Coccineum: Genomic Comparison of Closely Related Tanacetum-Family Plants.</title>
        <authorList>
            <person name="Yamashiro T."/>
            <person name="Shiraishi A."/>
            <person name="Nakayama K."/>
            <person name="Satake H."/>
        </authorList>
    </citation>
    <scope>NUCLEOTIDE SEQUENCE</scope>
</reference>
<evidence type="ECO:0000313" key="2">
    <source>
        <dbReference type="EMBL" id="GJT04239.1"/>
    </source>
</evidence>
<accession>A0ABQ5ATI5</accession>
<sequence>MGTTKDRLCFFCGGSEYNRKLWVMKNYNVQESESIWEPILLLPPCDDSPRQAMMDYNPRKSFSGHIHIWMLEEDSSAPVFVQSVESPYGEDHHIWLSTILEGNYKYNEHLFVESLVSPHGMGNDNGNCNEGRVTMAIRGDSSEKEGTETNSNKTSKGEKCRRQRRVYKR</sequence>
<feature type="region of interest" description="Disordered" evidence="1">
    <location>
        <begin position="138"/>
        <end position="169"/>
    </location>
</feature>
<evidence type="ECO:0000313" key="3">
    <source>
        <dbReference type="Proteomes" id="UP001151760"/>
    </source>
</evidence>
<name>A0ABQ5ATI5_9ASTR</name>
<evidence type="ECO:0000256" key="1">
    <source>
        <dbReference type="SAM" id="MobiDB-lite"/>
    </source>
</evidence>
<gene>
    <name evidence="2" type="ORF">Tco_0838701</name>
</gene>
<keyword evidence="3" id="KW-1185">Reference proteome</keyword>
<dbReference type="Proteomes" id="UP001151760">
    <property type="component" value="Unassembled WGS sequence"/>
</dbReference>
<comment type="caution">
    <text evidence="2">The sequence shown here is derived from an EMBL/GenBank/DDBJ whole genome shotgun (WGS) entry which is preliminary data.</text>
</comment>
<organism evidence="2 3">
    <name type="scientific">Tanacetum coccineum</name>
    <dbReference type="NCBI Taxonomy" id="301880"/>
    <lineage>
        <taxon>Eukaryota</taxon>
        <taxon>Viridiplantae</taxon>
        <taxon>Streptophyta</taxon>
        <taxon>Embryophyta</taxon>
        <taxon>Tracheophyta</taxon>
        <taxon>Spermatophyta</taxon>
        <taxon>Magnoliopsida</taxon>
        <taxon>eudicotyledons</taxon>
        <taxon>Gunneridae</taxon>
        <taxon>Pentapetalae</taxon>
        <taxon>asterids</taxon>
        <taxon>campanulids</taxon>
        <taxon>Asterales</taxon>
        <taxon>Asteraceae</taxon>
        <taxon>Asteroideae</taxon>
        <taxon>Anthemideae</taxon>
        <taxon>Anthemidinae</taxon>
        <taxon>Tanacetum</taxon>
    </lineage>
</organism>
<evidence type="ECO:0008006" key="4">
    <source>
        <dbReference type="Google" id="ProtNLM"/>
    </source>
</evidence>
<protein>
    <recommendedName>
        <fullName evidence="4">F-box associated domain-containing protein</fullName>
    </recommendedName>
</protein>
<proteinExistence type="predicted"/>
<dbReference type="EMBL" id="BQNB010012495">
    <property type="protein sequence ID" value="GJT04239.1"/>
    <property type="molecule type" value="Genomic_DNA"/>
</dbReference>
<reference evidence="2" key="2">
    <citation type="submission" date="2022-01" db="EMBL/GenBank/DDBJ databases">
        <authorList>
            <person name="Yamashiro T."/>
            <person name="Shiraishi A."/>
            <person name="Satake H."/>
            <person name="Nakayama K."/>
        </authorList>
    </citation>
    <scope>NUCLEOTIDE SEQUENCE</scope>
</reference>